<feature type="region of interest" description="Disordered" evidence="1">
    <location>
        <begin position="151"/>
        <end position="200"/>
    </location>
</feature>
<feature type="compositionally biased region" description="Gly residues" evidence="1">
    <location>
        <begin position="218"/>
        <end position="228"/>
    </location>
</feature>
<evidence type="ECO:0000313" key="4">
    <source>
        <dbReference type="EMBL" id="GJJ75153.1"/>
    </source>
</evidence>
<feature type="region of interest" description="Disordered" evidence="1">
    <location>
        <begin position="811"/>
        <end position="945"/>
    </location>
</feature>
<accession>A0A9P3HF19</accession>
<dbReference type="OrthoDB" id="2140105at2759"/>
<keyword evidence="2" id="KW-1133">Transmembrane helix</keyword>
<name>A0A9P3HF19_9FUNG</name>
<feature type="compositionally biased region" description="Acidic residues" evidence="1">
    <location>
        <begin position="898"/>
        <end position="914"/>
    </location>
</feature>
<keyword evidence="5" id="KW-1185">Reference proteome</keyword>
<keyword evidence="2" id="KW-0472">Membrane</keyword>
<feature type="compositionally biased region" description="Low complexity" evidence="1">
    <location>
        <begin position="1"/>
        <end position="41"/>
    </location>
</feature>
<reference evidence="4" key="1">
    <citation type="submission" date="2021-11" db="EMBL/GenBank/DDBJ databases">
        <authorList>
            <person name="Herlambang A."/>
            <person name="Guo Y."/>
            <person name="Takashima Y."/>
            <person name="Nishizawa T."/>
        </authorList>
    </citation>
    <scope>NUCLEOTIDE SEQUENCE</scope>
    <source>
        <strain evidence="4">E1425</strain>
    </source>
</reference>
<reference evidence="4" key="2">
    <citation type="journal article" date="2022" name="Microbiol. Resour. Announc.">
        <title>Whole-Genome Sequence of Entomortierella parvispora E1425, a Mucoromycotan Fungus Associated with Burkholderiaceae-Related Endosymbiotic Bacteria.</title>
        <authorList>
            <person name="Herlambang A."/>
            <person name="Guo Y."/>
            <person name="Takashima Y."/>
            <person name="Narisawa K."/>
            <person name="Ohta H."/>
            <person name="Nishizawa T."/>
        </authorList>
    </citation>
    <scope>NUCLEOTIDE SEQUENCE</scope>
    <source>
        <strain evidence="4">E1425</strain>
    </source>
</reference>
<dbReference type="PANTHER" id="PTHR34814">
    <property type="entry name" value="NITROSOGUANIDINE RESISTANCE PROTEIN SNG1"/>
    <property type="match status" value="1"/>
</dbReference>
<protein>
    <submittedName>
        <fullName evidence="4">ABC-2 type transport system permease protein</fullName>
    </submittedName>
</protein>
<feature type="compositionally biased region" description="Low complexity" evidence="1">
    <location>
        <begin position="275"/>
        <end position="293"/>
    </location>
</feature>
<evidence type="ECO:0000256" key="2">
    <source>
        <dbReference type="SAM" id="Phobius"/>
    </source>
</evidence>
<evidence type="ECO:0000313" key="5">
    <source>
        <dbReference type="Proteomes" id="UP000827284"/>
    </source>
</evidence>
<dbReference type="InterPro" id="IPR053001">
    <property type="entry name" value="MNNG_permease-like"/>
</dbReference>
<dbReference type="InterPro" id="IPR022703">
    <property type="entry name" value="DUF3533"/>
</dbReference>
<feature type="region of interest" description="Disordered" evidence="1">
    <location>
        <begin position="1"/>
        <end position="50"/>
    </location>
</feature>
<feature type="compositionally biased region" description="Polar residues" evidence="1">
    <location>
        <begin position="296"/>
        <end position="311"/>
    </location>
</feature>
<dbReference type="Proteomes" id="UP000827284">
    <property type="component" value="Unassembled WGS sequence"/>
</dbReference>
<sequence>MPRRTSNSSNSSGSCSARNSPSDSTDTIAAPTADHPTTTAPFLRSPSVRPLGIDTVALTVQDPPREQDNGAPFFVSLDANNIDNKDAPFPNTPHSRPPSFSQYPRGDPGTTTATEPRPFSDFNVFAPGTSTSPKFRPIQVTVAPLSSESAHAQAEPLYHTTTLPPPPLAHTLSHAHSTNTHHRGQNGQAFQPYPSSVDPRAAQERDYYGRTITSSAGHTGGPSLGGAAAGTNIQSSRRSKRHHGDGGNRIRTSQHSARTQISGSSTAVGSRNSERLLSSSSSSTNSISSSHLSRAQHGSNSPSRKAVTQSRPSAKGPPAVPEPPATAPVSRKRFSLFRLPFATPNPVNEKAVGISSLAEPRPSVSWDSNVRQEDGQPTRPKRKTGVPGLNGEEPETNPFNFIDIMLDMPYSPTWREVWTKMGKALTILTLSYFTLMALYFGASFQSPSRLENMSVAVVDMDHSMIGNEFLNFTQKDNLLPGQINWSVQSYNNLSGVIADVENGNFWGAVVVRANASSQLMKALSVPLKDYDPRQAFYFIYDGGRDPLVVKPYIVASMYTQFLQFTAGFNPGWVSFVLNVVDSNNVTVKSLLDAPQVLGMPVAFEEMDLHPTTATIITSATSVAYIWIFLVAGGSTYLVAHIVQPVTRTASVRKTMVLLLGPLLVFLSSLSMAYSLLLLIFGVPFYSGAQFMSLFAGMLLLQSAVASLVLFLIFLIPVTVIPSITISFVVMNVIAVFNPVELMPGFYRWVYAMPFLNAVQIARYTLMGSYNRLNYNIPILFAWIIVPLTLLPFAIARQKRLRMEVMEAEEEHRRQQMNQQRRRYQQQQHRHHLYSHDPTYEDDEDYYYNEKAVDESGKRGERSQESERPRGGTSRHPAYASNHHPYQHQSHRSQRLESSDEDEDLSQDDDADDNIDNGFYGNGGDEERMAGDIYGSGMEDDDSEHRLQLEIEAVAQRIRPLHSRTLSGGPIPSAPPESQIFRRAPAQDRAHLDQPSYLEMPRLNRHPYAAELVAASQAASVDRTSTPNEVK</sequence>
<dbReference type="AlphaFoldDB" id="A0A9P3HF19"/>
<dbReference type="GO" id="GO:0016020">
    <property type="term" value="C:membrane"/>
    <property type="evidence" value="ECO:0007669"/>
    <property type="project" value="TreeGrafter"/>
</dbReference>
<dbReference type="PANTHER" id="PTHR34814:SF2">
    <property type="entry name" value="DUF3533 DOMAIN-CONTAINING PROTEIN"/>
    <property type="match status" value="1"/>
</dbReference>
<dbReference type="PROSITE" id="PS51257">
    <property type="entry name" value="PROKAR_LIPOPROTEIN"/>
    <property type="match status" value="1"/>
</dbReference>
<feature type="transmembrane region" description="Helical" evidence="2">
    <location>
        <begin position="707"/>
        <end position="736"/>
    </location>
</feature>
<feature type="transmembrane region" description="Helical" evidence="2">
    <location>
        <begin position="774"/>
        <end position="795"/>
    </location>
</feature>
<dbReference type="EMBL" id="BQFW01000010">
    <property type="protein sequence ID" value="GJJ75153.1"/>
    <property type="molecule type" value="Genomic_DNA"/>
</dbReference>
<feature type="transmembrane region" description="Helical" evidence="2">
    <location>
        <begin position="682"/>
        <end position="700"/>
    </location>
</feature>
<feature type="compositionally biased region" description="Basic and acidic residues" evidence="1">
    <location>
        <begin position="850"/>
        <end position="869"/>
    </location>
</feature>
<feature type="region of interest" description="Disordered" evidence="1">
    <location>
        <begin position="80"/>
        <end position="119"/>
    </location>
</feature>
<organism evidence="4 5">
    <name type="scientific">Entomortierella parvispora</name>
    <dbReference type="NCBI Taxonomy" id="205924"/>
    <lineage>
        <taxon>Eukaryota</taxon>
        <taxon>Fungi</taxon>
        <taxon>Fungi incertae sedis</taxon>
        <taxon>Mucoromycota</taxon>
        <taxon>Mortierellomycotina</taxon>
        <taxon>Mortierellomycetes</taxon>
        <taxon>Mortierellales</taxon>
        <taxon>Mortierellaceae</taxon>
        <taxon>Entomortierella</taxon>
    </lineage>
</organism>
<feature type="transmembrane region" description="Helical" evidence="2">
    <location>
        <begin position="654"/>
        <end position="676"/>
    </location>
</feature>
<evidence type="ECO:0000259" key="3">
    <source>
        <dbReference type="Pfam" id="PF12051"/>
    </source>
</evidence>
<keyword evidence="2" id="KW-0812">Transmembrane</keyword>
<comment type="caution">
    <text evidence="4">The sequence shown here is derived from an EMBL/GenBank/DDBJ whole genome shotgun (WGS) entry which is preliminary data.</text>
</comment>
<dbReference type="Pfam" id="PF12051">
    <property type="entry name" value="DUF3533"/>
    <property type="match status" value="1"/>
</dbReference>
<gene>
    <name evidence="4" type="ORF">EMPS_07511</name>
</gene>
<evidence type="ECO:0000256" key="1">
    <source>
        <dbReference type="SAM" id="MobiDB-lite"/>
    </source>
</evidence>
<feature type="region of interest" description="Disordered" evidence="1">
    <location>
        <begin position="212"/>
        <end position="331"/>
    </location>
</feature>
<feature type="domain" description="DUF3533" evidence="3">
    <location>
        <begin position="427"/>
        <end position="785"/>
    </location>
</feature>
<proteinExistence type="predicted"/>
<feature type="compositionally biased region" description="Basic residues" evidence="1">
    <location>
        <begin position="819"/>
        <end position="832"/>
    </location>
</feature>
<feature type="compositionally biased region" description="Polar residues" evidence="1">
    <location>
        <begin position="92"/>
        <end position="102"/>
    </location>
</feature>
<feature type="transmembrane region" description="Helical" evidence="2">
    <location>
        <begin position="623"/>
        <end position="642"/>
    </location>
</feature>
<feature type="region of interest" description="Disordered" evidence="1">
    <location>
        <begin position="352"/>
        <end position="394"/>
    </location>
</feature>
<feature type="compositionally biased region" description="Polar residues" evidence="1">
    <location>
        <begin position="250"/>
        <end position="269"/>
    </location>
</feature>